<dbReference type="CDD" id="cd04301">
    <property type="entry name" value="NAT_SF"/>
    <property type="match status" value="1"/>
</dbReference>
<dbReference type="PROSITE" id="PS51186">
    <property type="entry name" value="GNAT"/>
    <property type="match status" value="1"/>
</dbReference>
<dbReference type="PANTHER" id="PTHR43451">
    <property type="entry name" value="ACETYLTRANSFERASE (GNAT) FAMILY PROTEIN"/>
    <property type="match status" value="1"/>
</dbReference>
<dbReference type="InterPro" id="IPR052564">
    <property type="entry name" value="N-acetyltrans/Recomb-assoc"/>
</dbReference>
<evidence type="ECO:0000313" key="2">
    <source>
        <dbReference type="Proteomes" id="UP000183794"/>
    </source>
</evidence>
<dbReference type="InterPro" id="IPR016181">
    <property type="entry name" value="Acyl_CoA_acyltransferase"/>
</dbReference>
<dbReference type="KEGG" id="mvs:MVIS_2606"/>
<dbReference type="HOGENOM" id="CLU_120448_1_0_6"/>
<dbReference type="Pfam" id="PF13673">
    <property type="entry name" value="Acetyltransf_10"/>
    <property type="match status" value="1"/>
</dbReference>
<dbReference type="Gene3D" id="3.40.630.30">
    <property type="match status" value="1"/>
</dbReference>
<reference evidence="1 2" key="1">
    <citation type="submission" date="2016-11" db="EMBL/GenBank/DDBJ databases">
        <authorList>
            <person name="Jaros S."/>
            <person name="Januszkiewicz K."/>
            <person name="Wedrychowicz H."/>
        </authorList>
    </citation>
    <scope>NUCLEOTIDE SEQUENCE [LARGE SCALE GENOMIC DNA]</scope>
    <source>
        <strain evidence="1">NVI 5450</strain>
    </source>
</reference>
<organism evidence="1 2">
    <name type="scientific">Moritella viscosa</name>
    <dbReference type="NCBI Taxonomy" id="80854"/>
    <lineage>
        <taxon>Bacteria</taxon>
        <taxon>Pseudomonadati</taxon>
        <taxon>Pseudomonadota</taxon>
        <taxon>Gammaproteobacteria</taxon>
        <taxon>Alteromonadales</taxon>
        <taxon>Moritellaceae</taxon>
        <taxon>Moritella</taxon>
    </lineage>
</organism>
<dbReference type="InterPro" id="IPR000182">
    <property type="entry name" value="GNAT_dom"/>
</dbReference>
<proteinExistence type="predicted"/>
<dbReference type="AlphaFoldDB" id="A0A090K9Q3"/>
<evidence type="ECO:0000313" key="1">
    <source>
        <dbReference type="EMBL" id="SGZ10160.1"/>
    </source>
</evidence>
<dbReference type="SUPFAM" id="SSF55729">
    <property type="entry name" value="Acyl-CoA N-acyltransferases (Nat)"/>
    <property type="match status" value="1"/>
</dbReference>
<keyword evidence="1" id="KW-0808">Transferase</keyword>
<accession>A0A090K9Q3</accession>
<dbReference type="STRING" id="80854.MVIS_2606"/>
<dbReference type="Proteomes" id="UP000183794">
    <property type="component" value="Unassembled WGS sequence"/>
</dbReference>
<dbReference type="RefSeq" id="WP_045110758.1">
    <property type="nucleotide sequence ID" value="NZ_CAWRBC010000028.1"/>
</dbReference>
<dbReference type="PATRIC" id="fig|80854.5.peg.2773"/>
<gene>
    <name evidence="1" type="ORF">NVI5450_3545</name>
</gene>
<dbReference type="OrthoDB" id="9789605at2"/>
<dbReference type="GO" id="GO:0016747">
    <property type="term" value="F:acyltransferase activity, transferring groups other than amino-acyl groups"/>
    <property type="evidence" value="ECO:0007669"/>
    <property type="project" value="InterPro"/>
</dbReference>
<protein>
    <submittedName>
        <fullName evidence="1">Putative acetyltransferase</fullName>
    </submittedName>
</protein>
<sequence>MEFTFEKVTHRELDLIFELGESVNEEHVVPLLNAEGQKAIRIAFKADIEQVKNPEIYSAVKATIGNEIIGYIAWREENYIGHLYVKTEYHGFGVAKRLVEEMKQVSSARLIRVKASIYALGFYGKVGFKAMSEELSINGIRYVPMELNVEQRI</sequence>
<dbReference type="PANTHER" id="PTHR43451:SF1">
    <property type="entry name" value="ACETYLTRANSFERASE"/>
    <property type="match status" value="1"/>
</dbReference>
<dbReference type="EMBL" id="FPLD01000100">
    <property type="protein sequence ID" value="SGZ10160.1"/>
    <property type="molecule type" value="Genomic_DNA"/>
</dbReference>
<name>A0A090K9Q3_9GAMM</name>